<comment type="catalytic activity">
    <reaction evidence="6 7">
        <text>tRNA(Lys) + L-lysine + ATP = L-lysyl-tRNA(Lys) + AMP + diphosphate</text>
        <dbReference type="Rhea" id="RHEA:20792"/>
        <dbReference type="Rhea" id="RHEA-COMP:9696"/>
        <dbReference type="Rhea" id="RHEA-COMP:9697"/>
        <dbReference type="ChEBI" id="CHEBI:30616"/>
        <dbReference type="ChEBI" id="CHEBI:32551"/>
        <dbReference type="ChEBI" id="CHEBI:33019"/>
        <dbReference type="ChEBI" id="CHEBI:78442"/>
        <dbReference type="ChEBI" id="CHEBI:78529"/>
        <dbReference type="ChEBI" id="CHEBI:456215"/>
        <dbReference type="EC" id="6.1.1.6"/>
    </reaction>
</comment>
<comment type="subunit">
    <text evidence="7">Homodimer.</text>
</comment>
<dbReference type="InterPro" id="IPR018149">
    <property type="entry name" value="Lys-tRNA-synth_II_C"/>
</dbReference>
<gene>
    <name evidence="7" type="primary">lysS</name>
    <name evidence="10" type="ORF">ID810_10275</name>
</gene>
<dbReference type="CDD" id="cd04322">
    <property type="entry name" value="LysRS_N"/>
    <property type="match status" value="1"/>
</dbReference>
<dbReference type="PRINTS" id="PR00982">
    <property type="entry name" value="TRNASYNTHLYS"/>
</dbReference>
<evidence type="ECO:0000256" key="8">
    <source>
        <dbReference type="SAM" id="MobiDB-lite"/>
    </source>
</evidence>
<dbReference type="Pfam" id="PF00152">
    <property type="entry name" value="tRNA-synt_2"/>
    <property type="match status" value="1"/>
</dbReference>
<accession>A0A7T0PW34</accession>
<evidence type="ECO:0000256" key="2">
    <source>
        <dbReference type="ARBA" id="ARBA00022723"/>
    </source>
</evidence>
<keyword evidence="1 7" id="KW-0436">Ligase</keyword>
<evidence type="ECO:0000256" key="4">
    <source>
        <dbReference type="ARBA" id="ARBA00022840"/>
    </source>
</evidence>
<keyword evidence="7" id="KW-0648">Protein biosynthesis</keyword>
<dbReference type="KEGG" id="arep:ID810_10275"/>
<dbReference type="Gene3D" id="3.30.930.10">
    <property type="entry name" value="Bira Bifunctional Protein, Domain 2"/>
    <property type="match status" value="1"/>
</dbReference>
<keyword evidence="7" id="KW-0963">Cytoplasm</keyword>
<evidence type="ECO:0000259" key="9">
    <source>
        <dbReference type="PROSITE" id="PS50862"/>
    </source>
</evidence>
<evidence type="ECO:0000256" key="1">
    <source>
        <dbReference type="ARBA" id="ARBA00022598"/>
    </source>
</evidence>
<feature type="domain" description="Aminoacyl-transfer RNA synthetases class-II family profile" evidence="9">
    <location>
        <begin position="232"/>
        <end position="549"/>
    </location>
</feature>
<dbReference type="GO" id="GO:0005524">
    <property type="term" value="F:ATP binding"/>
    <property type="evidence" value="ECO:0007669"/>
    <property type="project" value="UniProtKB-UniRule"/>
</dbReference>
<feature type="binding site" evidence="7">
    <location>
        <position position="466"/>
    </location>
    <ligand>
        <name>Mg(2+)</name>
        <dbReference type="ChEBI" id="CHEBI:18420"/>
        <label>1</label>
    </ligand>
</feature>
<feature type="binding site" evidence="7">
    <location>
        <position position="473"/>
    </location>
    <ligand>
        <name>Mg(2+)</name>
        <dbReference type="ChEBI" id="CHEBI:18420"/>
        <label>1</label>
    </ligand>
</feature>
<dbReference type="HAMAP" id="MF_00252">
    <property type="entry name" value="Lys_tRNA_synth_class2"/>
    <property type="match status" value="1"/>
</dbReference>
<comment type="subcellular location">
    <subcellularLocation>
        <location evidence="7">Cytoplasm</location>
    </subcellularLocation>
</comment>
<evidence type="ECO:0000256" key="6">
    <source>
        <dbReference type="ARBA" id="ARBA00048573"/>
    </source>
</evidence>
<dbReference type="InterPro" id="IPR004365">
    <property type="entry name" value="NA-bd_OB_tRNA"/>
</dbReference>
<evidence type="ECO:0000313" key="11">
    <source>
        <dbReference type="Proteomes" id="UP000594637"/>
    </source>
</evidence>
<dbReference type="InterPro" id="IPR004364">
    <property type="entry name" value="Aa-tRNA-synt_II"/>
</dbReference>
<evidence type="ECO:0000256" key="3">
    <source>
        <dbReference type="ARBA" id="ARBA00022741"/>
    </source>
</evidence>
<sequence length="554" mass="61007">MSDAQQNPIPADTTDVAEQTRNQPKADPGPGEQFEVRAAKRERLRAEGWEPYPVQLPVTSTIAAVRQRHEGLEAGAETEDVVGVAGRVVFLRNTGKLCFVTLQDGAGATLQAMISAKNLPGHGHTSLASFKSDVDLGDHLFVHGHVGASRRGELSVFAETVLVEGAAPEALPELGDESVATPAWRIASKALRPLPKTWTNEAGESVTLSEDNRVRRRELDLLTRPAARDMVRTRAAVVRSLRENFHRRDYIELETPMLQVIHGGAAARPFVTHMNAYDMDLYLRIATEIYLKRAVVGGVDRVFEINRNFRNEGADSSHSPEFAALEAYEAYSDYNGMAELARNLVQQAARDAFGLAEGEEVVTLADGTEYDLSGEWDTIDLYTSVSEAVGEEITVETPREALVRIAERLELDVDDYASPGKIVEDIFEVTVGDRLWAPTFVYDFPEDTSPLTRYHRSKPGLTEKWDLYVRGFELGTAYSELADPVVQRERFVAQSLAAANGDPEAMVVDEDFLVAMEQGFPPCGGMGMGIDRLLMALTGQGIRETITFPLVKRS</sequence>
<organism evidence="10 11">
    <name type="scientific">Actinomyces respiraculi</name>
    <dbReference type="NCBI Taxonomy" id="2744574"/>
    <lineage>
        <taxon>Bacteria</taxon>
        <taxon>Bacillati</taxon>
        <taxon>Actinomycetota</taxon>
        <taxon>Actinomycetes</taxon>
        <taxon>Actinomycetales</taxon>
        <taxon>Actinomycetaceae</taxon>
        <taxon>Actinomyces</taxon>
    </lineage>
</organism>
<dbReference type="GO" id="GO:0000287">
    <property type="term" value="F:magnesium ion binding"/>
    <property type="evidence" value="ECO:0007669"/>
    <property type="project" value="UniProtKB-UniRule"/>
</dbReference>
<comment type="cofactor">
    <cofactor evidence="7">
        <name>Mg(2+)</name>
        <dbReference type="ChEBI" id="CHEBI:18420"/>
    </cofactor>
    <text evidence="7">Binds 3 Mg(2+) ions per subunit.</text>
</comment>
<keyword evidence="2 7" id="KW-0479">Metal-binding</keyword>
<dbReference type="AlphaFoldDB" id="A0A7T0PW34"/>
<comment type="similarity">
    <text evidence="7">Belongs to the class-II aminoacyl-tRNA synthetase family.</text>
</comment>
<dbReference type="NCBIfam" id="NF001756">
    <property type="entry name" value="PRK00484.1"/>
    <property type="match status" value="1"/>
</dbReference>
<feature type="region of interest" description="Disordered" evidence="8">
    <location>
        <begin position="1"/>
        <end position="33"/>
    </location>
</feature>
<dbReference type="Gene3D" id="2.40.50.140">
    <property type="entry name" value="Nucleic acid-binding proteins"/>
    <property type="match status" value="1"/>
</dbReference>
<dbReference type="GO" id="GO:0005829">
    <property type="term" value="C:cytosol"/>
    <property type="evidence" value="ECO:0007669"/>
    <property type="project" value="TreeGrafter"/>
</dbReference>
<evidence type="ECO:0000313" key="10">
    <source>
        <dbReference type="EMBL" id="QPL05108.1"/>
    </source>
</evidence>
<keyword evidence="11" id="KW-1185">Reference proteome</keyword>
<dbReference type="InterPro" id="IPR006195">
    <property type="entry name" value="aa-tRNA-synth_II"/>
</dbReference>
<dbReference type="InterPro" id="IPR045864">
    <property type="entry name" value="aa-tRNA-synth_II/BPL/LPL"/>
</dbReference>
<dbReference type="InterPro" id="IPR002313">
    <property type="entry name" value="Lys-tRNA-ligase_II"/>
</dbReference>
<dbReference type="PANTHER" id="PTHR42918:SF15">
    <property type="entry name" value="LYSINE--TRNA LIGASE, CHLOROPLASTIC_MITOCHONDRIAL"/>
    <property type="match status" value="1"/>
</dbReference>
<dbReference type="EC" id="6.1.1.6" evidence="7"/>
<dbReference type="GO" id="GO:0006430">
    <property type="term" value="P:lysyl-tRNA aminoacylation"/>
    <property type="evidence" value="ECO:0007669"/>
    <property type="project" value="UniProtKB-UniRule"/>
</dbReference>
<dbReference type="GO" id="GO:0000049">
    <property type="term" value="F:tRNA binding"/>
    <property type="evidence" value="ECO:0007669"/>
    <property type="project" value="TreeGrafter"/>
</dbReference>
<dbReference type="SUPFAM" id="SSF50249">
    <property type="entry name" value="Nucleic acid-binding proteins"/>
    <property type="match status" value="1"/>
</dbReference>
<dbReference type="PROSITE" id="PS50862">
    <property type="entry name" value="AA_TRNA_LIGASE_II"/>
    <property type="match status" value="1"/>
</dbReference>
<name>A0A7T0PW34_9ACTO</name>
<feature type="binding site" evidence="7">
    <location>
        <position position="473"/>
    </location>
    <ligand>
        <name>Mg(2+)</name>
        <dbReference type="ChEBI" id="CHEBI:18420"/>
        <label>2</label>
    </ligand>
</feature>
<evidence type="ECO:0000256" key="5">
    <source>
        <dbReference type="ARBA" id="ARBA00023146"/>
    </source>
</evidence>
<dbReference type="Pfam" id="PF01336">
    <property type="entry name" value="tRNA_anti-codon"/>
    <property type="match status" value="1"/>
</dbReference>
<dbReference type="EMBL" id="CP063989">
    <property type="protein sequence ID" value="QPL05108.1"/>
    <property type="molecule type" value="Genomic_DNA"/>
</dbReference>
<keyword evidence="5 7" id="KW-0030">Aminoacyl-tRNA synthetase</keyword>
<keyword evidence="3 7" id="KW-0547">Nucleotide-binding</keyword>
<proteinExistence type="inferred from homology"/>
<keyword evidence="4 7" id="KW-0067">ATP-binding</keyword>
<dbReference type="InterPro" id="IPR012340">
    <property type="entry name" value="NA-bd_OB-fold"/>
</dbReference>
<dbReference type="InterPro" id="IPR044136">
    <property type="entry name" value="Lys-tRNA-ligase_II_N"/>
</dbReference>
<reference evidence="10 11" key="1">
    <citation type="submission" date="2020-11" db="EMBL/GenBank/DDBJ databases">
        <title>Actinomyces sp. ZJ750.</title>
        <authorList>
            <person name="Zhou J."/>
        </authorList>
    </citation>
    <scope>NUCLEOTIDE SEQUENCE [LARGE SCALE GENOMIC DNA]</scope>
    <source>
        <strain evidence="10 11">ZJ750</strain>
    </source>
</reference>
<dbReference type="SUPFAM" id="SSF55681">
    <property type="entry name" value="Class II aaRS and biotin synthetases"/>
    <property type="match status" value="1"/>
</dbReference>
<dbReference type="GO" id="GO:0004824">
    <property type="term" value="F:lysine-tRNA ligase activity"/>
    <property type="evidence" value="ECO:0007669"/>
    <property type="project" value="UniProtKB-UniRule"/>
</dbReference>
<dbReference type="Proteomes" id="UP000594637">
    <property type="component" value="Chromosome"/>
</dbReference>
<keyword evidence="7" id="KW-0460">Magnesium</keyword>
<protein>
    <recommendedName>
        <fullName evidence="7">Lysine--tRNA ligase</fullName>
        <ecNumber evidence="7">6.1.1.6</ecNumber>
    </recommendedName>
    <alternativeName>
        <fullName evidence="7">Lysyl-tRNA synthetase</fullName>
        <shortName evidence="7">LysRS</shortName>
    </alternativeName>
</protein>
<dbReference type="PANTHER" id="PTHR42918">
    <property type="entry name" value="LYSYL-TRNA SYNTHETASE"/>
    <property type="match status" value="1"/>
</dbReference>
<evidence type="ECO:0000256" key="7">
    <source>
        <dbReference type="HAMAP-Rule" id="MF_00252"/>
    </source>
</evidence>